<dbReference type="PATRIC" id="fig|46224.3.peg.1388"/>
<keyword evidence="4 7" id="KW-0812">Transmembrane</keyword>
<feature type="transmembrane region" description="Helical" evidence="7">
    <location>
        <begin position="278"/>
        <end position="295"/>
    </location>
</feature>
<feature type="transmembrane region" description="Helical" evidence="7">
    <location>
        <begin position="155"/>
        <end position="177"/>
    </location>
</feature>
<evidence type="ECO:0000256" key="4">
    <source>
        <dbReference type="ARBA" id="ARBA00022692"/>
    </source>
</evidence>
<dbReference type="AlphaFoldDB" id="A0A150KK18"/>
<dbReference type="STRING" id="46224.B4102_4059"/>
<feature type="transmembrane region" description="Helical" evidence="7">
    <location>
        <begin position="307"/>
        <end position="325"/>
    </location>
</feature>
<dbReference type="GO" id="GO:0005886">
    <property type="term" value="C:plasma membrane"/>
    <property type="evidence" value="ECO:0007669"/>
    <property type="project" value="UniProtKB-SubCell"/>
</dbReference>
<evidence type="ECO:0000256" key="2">
    <source>
        <dbReference type="ARBA" id="ARBA00006386"/>
    </source>
</evidence>
<organism evidence="8 9">
    <name type="scientific">Heyndrickxia sporothermodurans</name>
    <dbReference type="NCBI Taxonomy" id="46224"/>
    <lineage>
        <taxon>Bacteria</taxon>
        <taxon>Bacillati</taxon>
        <taxon>Bacillota</taxon>
        <taxon>Bacilli</taxon>
        <taxon>Bacillales</taxon>
        <taxon>Bacillaceae</taxon>
        <taxon>Heyndrickxia</taxon>
    </lineage>
</organism>
<comment type="caution">
    <text evidence="8">The sequence shown here is derived from an EMBL/GenBank/DDBJ whole genome shotgun (WGS) entry which is preliminary data.</text>
</comment>
<dbReference type="OrthoDB" id="9810876at2"/>
<feature type="transmembrane region" description="Helical" evidence="7">
    <location>
        <begin position="48"/>
        <end position="67"/>
    </location>
</feature>
<dbReference type="InterPro" id="IPR005524">
    <property type="entry name" value="DUF318"/>
</dbReference>
<keyword evidence="9" id="KW-1185">Reference proteome</keyword>
<reference evidence="8 9" key="1">
    <citation type="submission" date="2016-01" db="EMBL/GenBank/DDBJ databases">
        <title>Genome Sequences of Twelve Sporeforming Bacillus Species Isolated from Foods.</title>
        <authorList>
            <person name="Berendsen E.M."/>
            <person name="Wells-Bennik M.H."/>
            <person name="Krawcyk A.O."/>
            <person name="De Jong A."/>
            <person name="Holsappel S."/>
            <person name="Eijlander R.T."/>
            <person name="Kuipers O.P."/>
        </authorList>
    </citation>
    <scope>NUCLEOTIDE SEQUENCE [LARGE SCALE GENOMIC DNA]</scope>
    <source>
        <strain evidence="8 9">B4102</strain>
    </source>
</reference>
<dbReference type="PANTHER" id="PTHR34184:SF4">
    <property type="entry name" value="UPF0718 PROTEIN YCGR"/>
    <property type="match status" value="1"/>
</dbReference>
<proteinExistence type="inferred from homology"/>
<comment type="subcellular location">
    <subcellularLocation>
        <location evidence="1">Cell membrane</location>
        <topology evidence="1">Multi-pass membrane protein</topology>
    </subcellularLocation>
</comment>
<dbReference type="EMBL" id="LQYN01000147">
    <property type="protein sequence ID" value="KYC88371.1"/>
    <property type="molecule type" value="Genomic_DNA"/>
</dbReference>
<name>A0A150KK18_9BACI</name>
<evidence type="ECO:0000256" key="5">
    <source>
        <dbReference type="ARBA" id="ARBA00022989"/>
    </source>
</evidence>
<dbReference type="Pfam" id="PF03773">
    <property type="entry name" value="ArsP_1"/>
    <property type="match status" value="1"/>
</dbReference>
<dbReference type="RefSeq" id="WP_066235765.1">
    <property type="nucleotide sequence ID" value="NZ_LQYN01000147.1"/>
</dbReference>
<evidence type="ECO:0000256" key="6">
    <source>
        <dbReference type="ARBA" id="ARBA00023136"/>
    </source>
</evidence>
<feature type="transmembrane region" description="Helical" evidence="7">
    <location>
        <begin position="125"/>
        <end position="148"/>
    </location>
</feature>
<evidence type="ECO:0000313" key="8">
    <source>
        <dbReference type="EMBL" id="KYC88371.1"/>
    </source>
</evidence>
<feature type="transmembrane region" description="Helical" evidence="7">
    <location>
        <begin position="12"/>
        <end position="28"/>
    </location>
</feature>
<evidence type="ECO:0000256" key="7">
    <source>
        <dbReference type="SAM" id="Phobius"/>
    </source>
</evidence>
<gene>
    <name evidence="8" type="ORF">B4102_4059</name>
</gene>
<evidence type="ECO:0008006" key="10">
    <source>
        <dbReference type="Google" id="ProtNLM"/>
    </source>
</evidence>
<feature type="transmembrane region" description="Helical" evidence="7">
    <location>
        <begin position="88"/>
        <end position="113"/>
    </location>
</feature>
<keyword evidence="3" id="KW-1003">Cell membrane</keyword>
<keyword evidence="6 7" id="KW-0472">Membrane</keyword>
<evidence type="ECO:0000313" key="9">
    <source>
        <dbReference type="Proteomes" id="UP000075666"/>
    </source>
</evidence>
<comment type="similarity">
    <text evidence="2">Belongs to the UPF0718 family.</text>
</comment>
<dbReference type="Proteomes" id="UP000075666">
    <property type="component" value="Unassembled WGS sequence"/>
</dbReference>
<dbReference type="InterPro" id="IPR052923">
    <property type="entry name" value="UPF0718"/>
</dbReference>
<sequence length="333" mass="37557">MIQYRNKIFKESCILLLFLLFIYLFLFSENIKDSIVEIVPTDLFNVNTIFLSIVLEAIPFILIGVIASSIIQSFVTEKMLQKILPKHAFLAMLPAMLVGAIFPVCECAIIPIVRRLIKKGLPNHIGIVFMLTVPILNPIVFIATYFAFQNNSYLLYGRMGLACAVAFIVGSFVYVFFKNKDILKISLPIEGSHFSNLERNRFSKILKHAGDEFFDTGKYLLIGALCASLFQTFLDRNLLVSIGTNEVTAPTVMMGFAYVLSLCSEADAFVAASFNNTFTIGSLLAFLVMGPMLDIKNTIMLCAYFRVKFVVPFILVTCVSIYFLSRLFEWIFF</sequence>
<evidence type="ECO:0000256" key="3">
    <source>
        <dbReference type="ARBA" id="ARBA00022475"/>
    </source>
</evidence>
<dbReference type="PANTHER" id="PTHR34184">
    <property type="entry name" value="UPF0718 PROTEIN YCGR"/>
    <property type="match status" value="1"/>
</dbReference>
<evidence type="ECO:0000256" key="1">
    <source>
        <dbReference type="ARBA" id="ARBA00004651"/>
    </source>
</evidence>
<keyword evidence="5 7" id="KW-1133">Transmembrane helix</keyword>
<accession>A0A150KK18</accession>
<protein>
    <recommendedName>
        <fullName evidence="10">Permease</fullName>
    </recommendedName>
</protein>